<evidence type="ECO:0000256" key="3">
    <source>
        <dbReference type="ARBA" id="ARBA00022452"/>
    </source>
</evidence>
<keyword evidence="16" id="KW-1185">Reference proteome</keyword>
<dbReference type="NCBIfam" id="TIGR04056">
    <property type="entry name" value="OMP_RagA_SusC"/>
    <property type="match status" value="1"/>
</dbReference>
<gene>
    <name evidence="15" type="ORF">EI427_19625</name>
</gene>
<dbReference type="GO" id="GO:0009279">
    <property type="term" value="C:cell outer membrane"/>
    <property type="evidence" value="ECO:0007669"/>
    <property type="project" value="UniProtKB-SubCell"/>
</dbReference>
<evidence type="ECO:0000259" key="13">
    <source>
        <dbReference type="Pfam" id="PF00593"/>
    </source>
</evidence>
<dbReference type="EMBL" id="CP034562">
    <property type="protein sequence ID" value="AZQ64341.1"/>
    <property type="molecule type" value="Genomic_DNA"/>
</dbReference>
<evidence type="ECO:0000256" key="6">
    <source>
        <dbReference type="ARBA" id="ARBA00023077"/>
    </source>
</evidence>
<feature type="signal peptide" evidence="12">
    <location>
        <begin position="1"/>
        <end position="18"/>
    </location>
</feature>
<evidence type="ECO:0000313" key="16">
    <source>
        <dbReference type="Proteomes" id="UP000267268"/>
    </source>
</evidence>
<evidence type="ECO:0000256" key="9">
    <source>
        <dbReference type="ARBA" id="ARBA00023237"/>
    </source>
</evidence>
<dbReference type="InterPro" id="IPR000531">
    <property type="entry name" value="Beta-barrel_TonB"/>
</dbReference>
<dbReference type="PROSITE" id="PS52016">
    <property type="entry name" value="TONB_DEPENDENT_REC_3"/>
    <property type="match status" value="1"/>
</dbReference>
<feature type="chain" id="PRO_5019254184" evidence="12">
    <location>
        <begin position="19"/>
        <end position="1015"/>
    </location>
</feature>
<reference evidence="15 16" key="1">
    <citation type="submission" date="2018-12" db="EMBL/GenBank/DDBJ databases">
        <title>Flammeovirga pectinis sp. nov., isolated from the gut of the Korean scallop, Patinopecten yessoensis.</title>
        <authorList>
            <person name="Bae J.-W."/>
            <person name="Jeong Y.-S."/>
            <person name="Kang W."/>
        </authorList>
    </citation>
    <scope>NUCLEOTIDE SEQUENCE [LARGE SCALE GENOMIC DNA]</scope>
    <source>
        <strain evidence="15 16">L12M1</strain>
    </source>
</reference>
<accession>A0A3S9P812</accession>
<dbReference type="GO" id="GO:0015344">
    <property type="term" value="F:siderophore uptake transmembrane transporter activity"/>
    <property type="evidence" value="ECO:0007669"/>
    <property type="project" value="TreeGrafter"/>
</dbReference>
<dbReference type="AlphaFoldDB" id="A0A3S9P812"/>
<evidence type="ECO:0000256" key="4">
    <source>
        <dbReference type="ARBA" id="ARBA00022692"/>
    </source>
</evidence>
<proteinExistence type="inferred from homology"/>
<sequence>MKKKILLLFALAMSIASAYGQEQNVTGTVTDAGAPLPGVTVIVKGTTQGTITDLDGNYSLSTSSDAVLQFSFIGYSAQEIAVGNQSTINVSMEQDAEQLEEVTVMGYTKQDQSSNVTSVEKVTDIVTPNVANSLQGKAAGVSMTAPSGQPGAKPTIRIRGVGSISSSQEPLYVIDGMIIDNTDIIGANQQSERDPMSLLNPEDIEDVKILTDAAATALYGARASNGVIVVTTKSGAEGKTQFSLNISGGEAVLYQGNYEPMRAKDFIEFQKYGDVDINGDAFTTDTDWINEAFRKGTVQNYQLTASGGNEKTKHYVSLGYYNQDGILKGSDFERYSARVNMDNKVNDRLSYSIKTDISYITQNDASDGALFSSPLMTTYMYPAIISPYAKSGDLKRSVDGNTYLNPFLTADESGYDNYYYSIGANFLSDINYNYRRTKSFNAGLQGNVKYEIGKGFAIKSNNSVRIQNTRYDNYTAPISYDGFNGPDAANGSVSNTSAFSSLITSTNLLTYSNSFGDHTVDAIGGVELQKYDASNQYGYGAGVPLTVDNLGSASSGFSNDGYQTQYRFFSFLSQVQYNYLGKYYVSGSYRRDGSSRFGKENQYGNFWSAGGSWIMSNEDFLSTSDLITNAKIRGSIGTTGNAGIGNYAAMGLYGYTFYNTSSAAVIEQVENPDLTWEQKLKANIGFDITFIDKVSLSVDFYNEQTSDLLMQVPTAGMTGFANVYQNVGEMRNRGVEFTINSTNIDKNGFLWTTNLNMSFNQNEVTKLYNGQRIEYSRQVIEEGKPLNAFFLQEWAGANPENGKPSWYLNREPTQDELDKNQVFKQHDGRYATSYYSKAEKVDVGDPYPDFSGGFTNNLSYKGFDFSFMFTFSVGNDIFNSGRRYMDQDQSAINGGNYYSQMKIAKDDRWTKKGDIASRPLIDQAGDDGWGNVNSSRYMEDGSYLQLRNVTLGYTLPKDVIGNIGLSNLRVYTSLQNLFTVSNYSGYSPTTIDNTGVAFFDYPDGQTYTFGVNCSF</sequence>
<dbReference type="InterPro" id="IPR012910">
    <property type="entry name" value="Plug_dom"/>
</dbReference>
<dbReference type="PANTHER" id="PTHR30069">
    <property type="entry name" value="TONB-DEPENDENT OUTER MEMBRANE RECEPTOR"/>
    <property type="match status" value="1"/>
</dbReference>
<dbReference type="Gene3D" id="2.170.130.10">
    <property type="entry name" value="TonB-dependent receptor, plug domain"/>
    <property type="match status" value="1"/>
</dbReference>
<evidence type="ECO:0000256" key="11">
    <source>
        <dbReference type="RuleBase" id="RU003357"/>
    </source>
</evidence>
<name>A0A3S9P812_9BACT</name>
<dbReference type="InterPro" id="IPR039426">
    <property type="entry name" value="TonB-dep_rcpt-like"/>
</dbReference>
<keyword evidence="9 10" id="KW-0998">Cell outer membrane</keyword>
<dbReference type="KEGG" id="fll:EI427_19625"/>
<evidence type="ECO:0000256" key="7">
    <source>
        <dbReference type="ARBA" id="ARBA00023136"/>
    </source>
</evidence>
<evidence type="ECO:0000256" key="5">
    <source>
        <dbReference type="ARBA" id="ARBA00022729"/>
    </source>
</evidence>
<keyword evidence="4 10" id="KW-0812">Transmembrane</keyword>
<keyword evidence="3 10" id="KW-1134">Transmembrane beta strand</keyword>
<evidence type="ECO:0000259" key="14">
    <source>
        <dbReference type="Pfam" id="PF07715"/>
    </source>
</evidence>
<evidence type="ECO:0000256" key="2">
    <source>
        <dbReference type="ARBA" id="ARBA00022448"/>
    </source>
</evidence>
<dbReference type="Pfam" id="PF07715">
    <property type="entry name" value="Plug"/>
    <property type="match status" value="1"/>
</dbReference>
<evidence type="ECO:0000256" key="10">
    <source>
        <dbReference type="PROSITE-ProRule" id="PRU01360"/>
    </source>
</evidence>
<keyword evidence="5 12" id="KW-0732">Signal</keyword>
<keyword evidence="8 15" id="KW-0675">Receptor</keyword>
<comment type="subcellular location">
    <subcellularLocation>
        <location evidence="1 10">Cell outer membrane</location>
        <topology evidence="1 10">Multi-pass membrane protein</topology>
    </subcellularLocation>
</comment>
<evidence type="ECO:0000313" key="15">
    <source>
        <dbReference type="EMBL" id="AZQ64341.1"/>
    </source>
</evidence>
<dbReference type="Gene3D" id="2.60.40.1120">
    <property type="entry name" value="Carboxypeptidase-like, regulatory domain"/>
    <property type="match status" value="1"/>
</dbReference>
<dbReference type="Proteomes" id="UP000267268">
    <property type="component" value="Chromosome 1"/>
</dbReference>
<dbReference type="InterPro" id="IPR036942">
    <property type="entry name" value="Beta-barrel_TonB_sf"/>
</dbReference>
<dbReference type="InterPro" id="IPR023997">
    <property type="entry name" value="TonB-dep_OMP_SusC/RagA_CS"/>
</dbReference>
<dbReference type="GO" id="GO:0044718">
    <property type="term" value="P:siderophore transmembrane transport"/>
    <property type="evidence" value="ECO:0007669"/>
    <property type="project" value="TreeGrafter"/>
</dbReference>
<feature type="domain" description="TonB-dependent receptor-like beta-barrel" evidence="13">
    <location>
        <begin position="402"/>
        <end position="977"/>
    </location>
</feature>
<keyword evidence="7 10" id="KW-0472">Membrane</keyword>
<dbReference type="SUPFAM" id="SSF49464">
    <property type="entry name" value="Carboxypeptidase regulatory domain-like"/>
    <property type="match status" value="1"/>
</dbReference>
<dbReference type="Pfam" id="PF00593">
    <property type="entry name" value="TonB_dep_Rec_b-barrel"/>
    <property type="match status" value="1"/>
</dbReference>
<comment type="similarity">
    <text evidence="10 11">Belongs to the TonB-dependent receptor family.</text>
</comment>
<dbReference type="PANTHER" id="PTHR30069:SF29">
    <property type="entry name" value="HEMOGLOBIN AND HEMOGLOBIN-HAPTOGLOBIN-BINDING PROTEIN 1-RELATED"/>
    <property type="match status" value="1"/>
</dbReference>
<dbReference type="InterPro" id="IPR008969">
    <property type="entry name" value="CarboxyPept-like_regulatory"/>
</dbReference>
<keyword evidence="6 11" id="KW-0798">TonB box</keyword>
<evidence type="ECO:0000256" key="12">
    <source>
        <dbReference type="SAM" id="SignalP"/>
    </source>
</evidence>
<protein>
    <submittedName>
        <fullName evidence="15">TonB-dependent receptor</fullName>
    </submittedName>
</protein>
<dbReference type="Gene3D" id="2.40.170.20">
    <property type="entry name" value="TonB-dependent receptor, beta-barrel domain"/>
    <property type="match status" value="1"/>
</dbReference>
<organism evidence="15 16">
    <name type="scientific">Flammeovirga pectinis</name>
    <dbReference type="NCBI Taxonomy" id="2494373"/>
    <lineage>
        <taxon>Bacteria</taxon>
        <taxon>Pseudomonadati</taxon>
        <taxon>Bacteroidota</taxon>
        <taxon>Cytophagia</taxon>
        <taxon>Cytophagales</taxon>
        <taxon>Flammeovirgaceae</taxon>
        <taxon>Flammeovirga</taxon>
    </lineage>
</organism>
<dbReference type="Pfam" id="PF13715">
    <property type="entry name" value="CarbopepD_reg_2"/>
    <property type="match status" value="1"/>
</dbReference>
<dbReference type="SUPFAM" id="SSF56935">
    <property type="entry name" value="Porins"/>
    <property type="match status" value="1"/>
</dbReference>
<dbReference type="OrthoDB" id="9768177at2"/>
<evidence type="ECO:0000256" key="1">
    <source>
        <dbReference type="ARBA" id="ARBA00004571"/>
    </source>
</evidence>
<dbReference type="InterPro" id="IPR037066">
    <property type="entry name" value="Plug_dom_sf"/>
</dbReference>
<feature type="domain" description="TonB-dependent receptor plug" evidence="14">
    <location>
        <begin position="110"/>
        <end position="227"/>
    </location>
</feature>
<keyword evidence="2 10" id="KW-0813">Transport</keyword>
<dbReference type="RefSeq" id="WP_126617932.1">
    <property type="nucleotide sequence ID" value="NZ_CP034562.1"/>
</dbReference>
<dbReference type="NCBIfam" id="TIGR04057">
    <property type="entry name" value="SusC_RagA_signa"/>
    <property type="match status" value="1"/>
</dbReference>
<dbReference type="InterPro" id="IPR023996">
    <property type="entry name" value="TonB-dep_OMP_SusC/RagA"/>
</dbReference>
<dbReference type="FunFam" id="2.60.40.1120:FF:000003">
    <property type="entry name" value="Outer membrane protein Omp121"/>
    <property type="match status" value="1"/>
</dbReference>
<evidence type="ECO:0000256" key="8">
    <source>
        <dbReference type="ARBA" id="ARBA00023170"/>
    </source>
</evidence>